<proteinExistence type="predicted"/>
<feature type="domain" description="Knottins-like" evidence="2">
    <location>
        <begin position="28"/>
        <end position="74"/>
    </location>
</feature>
<dbReference type="AlphaFoldDB" id="A0A811RCH8"/>
<protein>
    <recommendedName>
        <fullName evidence="2">Knottins-like domain-containing protein</fullName>
    </recommendedName>
</protein>
<dbReference type="OrthoDB" id="696185at2759"/>
<evidence type="ECO:0000313" key="4">
    <source>
        <dbReference type="Proteomes" id="UP000604825"/>
    </source>
</evidence>
<dbReference type="SUPFAM" id="SSF57095">
    <property type="entry name" value="Scorpion toxin-like"/>
    <property type="match status" value="1"/>
</dbReference>
<dbReference type="Pfam" id="PF00304">
    <property type="entry name" value="Gamma-thionin"/>
    <property type="match status" value="1"/>
</dbReference>
<feature type="signal peptide" evidence="1">
    <location>
        <begin position="1"/>
        <end position="25"/>
    </location>
</feature>
<dbReference type="GO" id="GO:0006952">
    <property type="term" value="P:defense response"/>
    <property type="evidence" value="ECO:0007669"/>
    <property type="project" value="InterPro"/>
</dbReference>
<evidence type="ECO:0000259" key="2">
    <source>
        <dbReference type="SMART" id="SM00505"/>
    </source>
</evidence>
<dbReference type="Gene3D" id="3.30.30.10">
    <property type="entry name" value="Knottin, scorpion toxin-like"/>
    <property type="match status" value="1"/>
</dbReference>
<feature type="chain" id="PRO_5032317923" description="Knottins-like domain-containing protein" evidence="1">
    <location>
        <begin position="26"/>
        <end position="105"/>
    </location>
</feature>
<dbReference type="InterPro" id="IPR003614">
    <property type="entry name" value="Knottins"/>
</dbReference>
<comment type="caution">
    <text evidence="3">The sequence shown here is derived from an EMBL/GenBank/DDBJ whole genome shotgun (WGS) entry which is preliminary data.</text>
</comment>
<accession>A0A811RCH8</accession>
<keyword evidence="4" id="KW-1185">Reference proteome</keyword>
<reference evidence="3" key="1">
    <citation type="submission" date="2020-10" db="EMBL/GenBank/DDBJ databases">
        <authorList>
            <person name="Han B."/>
            <person name="Lu T."/>
            <person name="Zhao Q."/>
            <person name="Huang X."/>
            <person name="Zhao Y."/>
        </authorList>
    </citation>
    <scope>NUCLEOTIDE SEQUENCE</scope>
</reference>
<organism evidence="3 4">
    <name type="scientific">Miscanthus lutarioriparius</name>
    <dbReference type="NCBI Taxonomy" id="422564"/>
    <lineage>
        <taxon>Eukaryota</taxon>
        <taxon>Viridiplantae</taxon>
        <taxon>Streptophyta</taxon>
        <taxon>Embryophyta</taxon>
        <taxon>Tracheophyta</taxon>
        <taxon>Spermatophyta</taxon>
        <taxon>Magnoliopsida</taxon>
        <taxon>Liliopsida</taxon>
        <taxon>Poales</taxon>
        <taxon>Poaceae</taxon>
        <taxon>PACMAD clade</taxon>
        <taxon>Panicoideae</taxon>
        <taxon>Andropogonodae</taxon>
        <taxon>Andropogoneae</taxon>
        <taxon>Saccharinae</taxon>
        <taxon>Miscanthus</taxon>
    </lineage>
</organism>
<keyword evidence="1" id="KW-0732">Signal</keyword>
<evidence type="ECO:0000313" key="3">
    <source>
        <dbReference type="EMBL" id="CAD6267958.1"/>
    </source>
</evidence>
<dbReference type="EMBL" id="CAJGYO010000014">
    <property type="protein sequence ID" value="CAD6267958.1"/>
    <property type="molecule type" value="Genomic_DNA"/>
</dbReference>
<sequence>MACNKKVVLGLFTLALFLVAHYAEAADVCMTRNWYFYGPCMSNKNCAASCIQHDIGSGGYCSSWRRICKCTLQCPWRKTTLAGIELTHSGDKPKPLDMPRTELSN</sequence>
<dbReference type="InterPro" id="IPR036574">
    <property type="entry name" value="Scorpion_toxin-like_sf"/>
</dbReference>
<dbReference type="Proteomes" id="UP000604825">
    <property type="component" value="Unassembled WGS sequence"/>
</dbReference>
<evidence type="ECO:0000256" key="1">
    <source>
        <dbReference type="SAM" id="SignalP"/>
    </source>
</evidence>
<dbReference type="SMART" id="SM00505">
    <property type="entry name" value="Knot1"/>
    <property type="match status" value="1"/>
</dbReference>
<gene>
    <name evidence="3" type="ORF">NCGR_LOCUS51263</name>
</gene>
<name>A0A811RCH8_9POAL</name>